<dbReference type="Proteomes" id="UP000179807">
    <property type="component" value="Unassembled WGS sequence"/>
</dbReference>
<dbReference type="RefSeq" id="XP_068355219.1">
    <property type="nucleotide sequence ID" value="XM_068493573.1"/>
</dbReference>
<proteinExistence type="predicted"/>
<sequence>MENKEISIILHYDGVETPIKVKALDSISSVLNNYPENRPSYFLHKNNVLMGAFTFAFYGITDNAHIYVVTSPAKESPPLQSEPKKIPIKNLPDKEMFKKIIQKLRLEDDEDEPFETVYKRYIDPRFARETAKMKDRFFQRVEGTIKCHRKLIKHFFQSNNCCFAFHEHQNKKPKEKDEEKETKK</sequence>
<dbReference type="AlphaFoldDB" id="A0A1J4JSP7"/>
<reference evidence="1" key="1">
    <citation type="submission" date="2016-10" db="EMBL/GenBank/DDBJ databases">
        <authorList>
            <person name="Benchimol M."/>
            <person name="Almeida L.G."/>
            <person name="Vasconcelos A.T."/>
            <person name="Perreira-Neves A."/>
            <person name="Rosa I.A."/>
            <person name="Tasca T."/>
            <person name="Bogo M.R."/>
            <person name="de Souza W."/>
        </authorList>
    </citation>
    <scope>NUCLEOTIDE SEQUENCE [LARGE SCALE GENOMIC DNA]</scope>
    <source>
        <strain evidence="1">K</strain>
    </source>
</reference>
<protein>
    <recommendedName>
        <fullName evidence="3">Ubiquitin-like domain-containing protein</fullName>
    </recommendedName>
</protein>
<dbReference type="GeneID" id="94828277"/>
<evidence type="ECO:0000313" key="1">
    <source>
        <dbReference type="EMBL" id="OHT02083.1"/>
    </source>
</evidence>
<dbReference type="VEuPathDB" id="TrichDB:TRFO_07267"/>
<comment type="caution">
    <text evidence="1">The sequence shown here is derived from an EMBL/GenBank/DDBJ whole genome shotgun (WGS) entry which is preliminary data.</text>
</comment>
<evidence type="ECO:0000313" key="2">
    <source>
        <dbReference type="Proteomes" id="UP000179807"/>
    </source>
</evidence>
<name>A0A1J4JSP7_9EUKA</name>
<organism evidence="1 2">
    <name type="scientific">Tritrichomonas foetus</name>
    <dbReference type="NCBI Taxonomy" id="1144522"/>
    <lineage>
        <taxon>Eukaryota</taxon>
        <taxon>Metamonada</taxon>
        <taxon>Parabasalia</taxon>
        <taxon>Tritrichomonadida</taxon>
        <taxon>Tritrichomonadidae</taxon>
        <taxon>Tritrichomonas</taxon>
    </lineage>
</organism>
<accession>A0A1J4JSP7</accession>
<gene>
    <name evidence="1" type="ORF">TRFO_07267</name>
</gene>
<dbReference type="EMBL" id="MLAK01000882">
    <property type="protein sequence ID" value="OHT02083.1"/>
    <property type="molecule type" value="Genomic_DNA"/>
</dbReference>
<keyword evidence="2" id="KW-1185">Reference proteome</keyword>
<evidence type="ECO:0008006" key="3">
    <source>
        <dbReference type="Google" id="ProtNLM"/>
    </source>
</evidence>
<dbReference type="OrthoDB" id="10606170at2759"/>